<dbReference type="STRING" id="1619313.EM595_0943"/>
<dbReference type="PANTHER" id="PTHR38764">
    <property type="entry name" value="ACYL CARRIER PROTEIN PHOSPHODIESTERASE"/>
    <property type="match status" value="1"/>
</dbReference>
<keyword evidence="1" id="KW-0444">Lipid biosynthesis</keyword>
<evidence type="ECO:0000256" key="3">
    <source>
        <dbReference type="ARBA" id="ARBA00022832"/>
    </source>
</evidence>
<dbReference type="EC" id="3.1.4.14" evidence="6"/>
<evidence type="ECO:0000256" key="2">
    <source>
        <dbReference type="ARBA" id="ARBA00022801"/>
    </source>
</evidence>
<organism evidence="6 7">
    <name type="scientific">Duffyella gerundensis</name>
    <dbReference type="NCBI Taxonomy" id="1619313"/>
    <lineage>
        <taxon>Bacteria</taxon>
        <taxon>Pseudomonadati</taxon>
        <taxon>Pseudomonadota</taxon>
        <taxon>Gammaproteobacteria</taxon>
        <taxon>Enterobacterales</taxon>
        <taxon>Erwiniaceae</taxon>
        <taxon>Duffyella</taxon>
    </lineage>
</organism>
<keyword evidence="4" id="KW-0443">Lipid metabolism</keyword>
<proteinExistence type="predicted"/>
<dbReference type="OrthoDB" id="8442777at2"/>
<dbReference type="PANTHER" id="PTHR38764:SF1">
    <property type="entry name" value="ACYL CARRIER PROTEIN PHOSPHODIESTERASE"/>
    <property type="match status" value="1"/>
</dbReference>
<reference evidence="7" key="1">
    <citation type="submission" date="2015-11" db="EMBL/GenBank/DDBJ databases">
        <authorList>
            <person name="Blom J."/>
        </authorList>
    </citation>
    <scope>NUCLEOTIDE SEQUENCE [LARGE SCALE GENOMIC DNA]</scope>
</reference>
<dbReference type="EMBL" id="LN907827">
    <property type="protein sequence ID" value="CUU23179.1"/>
    <property type="molecule type" value="Genomic_DNA"/>
</dbReference>
<gene>
    <name evidence="6" type="primary">acpH</name>
    <name evidence="6" type="ORF">EM595_0943</name>
</gene>
<sequence length="193" mass="22508">MNFLAHLHLARLADSALLGNLMADYIRGNPVPQWPDAIAEGIALHRRIDARTDSLAEVREARSHFRALTRRVAPITLDVIWDHFLARHWQQISPTQSLRDFLSQAEAEVMPQLAGTPEGFQQLNHILWRERWMERYADAAYLQPVLNGMANRRPKLAALRDSYDDFVDNYALLERLFWQFYPRMMIDAQQKTL</sequence>
<dbReference type="GeneID" id="84614048"/>
<dbReference type="AlphaFoldDB" id="A0A0U5L205"/>
<keyword evidence="5" id="KW-0275">Fatty acid biosynthesis</keyword>
<evidence type="ECO:0000256" key="5">
    <source>
        <dbReference type="ARBA" id="ARBA00023160"/>
    </source>
</evidence>
<dbReference type="Proteomes" id="UP000059419">
    <property type="component" value="Chromosome 1"/>
</dbReference>
<name>A0A0U5L205_9GAMM</name>
<dbReference type="GO" id="GO:0006633">
    <property type="term" value="P:fatty acid biosynthetic process"/>
    <property type="evidence" value="ECO:0007669"/>
    <property type="project" value="UniProtKB-KW"/>
</dbReference>
<evidence type="ECO:0000256" key="1">
    <source>
        <dbReference type="ARBA" id="ARBA00022516"/>
    </source>
</evidence>
<dbReference type="RefSeq" id="WP_067428332.1">
    <property type="nucleotide sequence ID" value="NZ_CP072598.1"/>
</dbReference>
<accession>A0A0U5L205</accession>
<dbReference type="PATRIC" id="fig|1619313.3.peg.982"/>
<protein>
    <submittedName>
        <fullName evidence="6">Acyl carrier protein phosphodiesterase</fullName>
        <ecNumber evidence="6">3.1.4.14</ecNumber>
    </submittedName>
</protein>
<dbReference type="PIRSF" id="PIRSF011489">
    <property type="entry name" value="DUF479"/>
    <property type="match status" value="1"/>
</dbReference>
<keyword evidence="7" id="KW-1185">Reference proteome</keyword>
<dbReference type="GO" id="GO:0008770">
    <property type="term" value="F:[acyl-carrier-protein] phosphodiesterase activity"/>
    <property type="evidence" value="ECO:0007669"/>
    <property type="project" value="UniProtKB-EC"/>
</dbReference>
<dbReference type="KEGG" id="ege:EM595_0943"/>
<evidence type="ECO:0000256" key="4">
    <source>
        <dbReference type="ARBA" id="ARBA00023098"/>
    </source>
</evidence>
<keyword evidence="3" id="KW-0276">Fatty acid metabolism</keyword>
<dbReference type="InterPro" id="IPR007431">
    <property type="entry name" value="ACP_PD"/>
</dbReference>
<dbReference type="Pfam" id="PF04336">
    <property type="entry name" value="ACP_PD"/>
    <property type="match status" value="1"/>
</dbReference>
<evidence type="ECO:0000313" key="7">
    <source>
        <dbReference type="Proteomes" id="UP000059419"/>
    </source>
</evidence>
<evidence type="ECO:0000313" key="6">
    <source>
        <dbReference type="EMBL" id="CUU23179.1"/>
    </source>
</evidence>
<keyword evidence="2 6" id="KW-0378">Hydrolase</keyword>